<evidence type="ECO:0000256" key="6">
    <source>
        <dbReference type="ARBA" id="ARBA00022840"/>
    </source>
</evidence>
<keyword evidence="5 10" id="KW-0418">Kinase</keyword>
<keyword evidence="11" id="KW-1185">Reference proteome</keyword>
<dbReference type="InterPro" id="IPR000719">
    <property type="entry name" value="Prot_kinase_dom"/>
</dbReference>
<feature type="region of interest" description="Disordered" evidence="8">
    <location>
        <begin position="277"/>
        <end position="321"/>
    </location>
</feature>
<evidence type="ECO:0000256" key="8">
    <source>
        <dbReference type="SAM" id="MobiDB-lite"/>
    </source>
</evidence>
<feature type="compositionally biased region" description="Basic residues" evidence="8">
    <location>
        <begin position="311"/>
        <end position="320"/>
    </location>
</feature>
<dbReference type="EMBL" id="JBIAHM010000014">
    <property type="protein sequence ID" value="MFE9603675.1"/>
    <property type="molecule type" value="Genomic_DNA"/>
</dbReference>
<keyword evidence="4 7" id="KW-0547">Nucleotide-binding</keyword>
<dbReference type="SUPFAM" id="SSF56112">
    <property type="entry name" value="Protein kinase-like (PK-like)"/>
    <property type="match status" value="1"/>
</dbReference>
<dbReference type="PANTHER" id="PTHR43289:SF6">
    <property type="entry name" value="SERINE_THREONINE-PROTEIN KINASE NEKL-3"/>
    <property type="match status" value="1"/>
</dbReference>
<name>A0ABW6MC06_9ACTN</name>
<feature type="compositionally biased region" description="Low complexity" evidence="8">
    <location>
        <begin position="361"/>
        <end position="376"/>
    </location>
</feature>
<gene>
    <name evidence="10" type="ORF">ACFYNQ_34580</name>
</gene>
<keyword evidence="6 7" id="KW-0067">ATP-binding</keyword>
<dbReference type="InterPro" id="IPR008271">
    <property type="entry name" value="Ser/Thr_kinase_AS"/>
</dbReference>
<dbReference type="CDD" id="cd14014">
    <property type="entry name" value="STKc_PknB_like"/>
    <property type="match status" value="1"/>
</dbReference>
<evidence type="ECO:0000256" key="2">
    <source>
        <dbReference type="ARBA" id="ARBA00022527"/>
    </source>
</evidence>
<evidence type="ECO:0000313" key="10">
    <source>
        <dbReference type="EMBL" id="MFE9603675.1"/>
    </source>
</evidence>
<dbReference type="Gene3D" id="3.30.200.20">
    <property type="entry name" value="Phosphorylase Kinase, domain 1"/>
    <property type="match status" value="1"/>
</dbReference>
<dbReference type="InterPro" id="IPR017441">
    <property type="entry name" value="Protein_kinase_ATP_BS"/>
</dbReference>
<evidence type="ECO:0000256" key="1">
    <source>
        <dbReference type="ARBA" id="ARBA00012513"/>
    </source>
</evidence>
<feature type="region of interest" description="Disordered" evidence="8">
    <location>
        <begin position="346"/>
        <end position="381"/>
    </location>
</feature>
<organism evidence="10 11">
    <name type="scientific">Streptomyces hokutonensis</name>
    <dbReference type="NCBI Taxonomy" id="1306990"/>
    <lineage>
        <taxon>Bacteria</taxon>
        <taxon>Bacillati</taxon>
        <taxon>Actinomycetota</taxon>
        <taxon>Actinomycetes</taxon>
        <taxon>Kitasatosporales</taxon>
        <taxon>Streptomycetaceae</taxon>
        <taxon>Streptomyces</taxon>
    </lineage>
</organism>
<dbReference type="Gene3D" id="1.10.510.10">
    <property type="entry name" value="Transferase(Phosphotransferase) domain 1"/>
    <property type="match status" value="1"/>
</dbReference>
<evidence type="ECO:0000256" key="3">
    <source>
        <dbReference type="ARBA" id="ARBA00022679"/>
    </source>
</evidence>
<dbReference type="Pfam" id="PF00069">
    <property type="entry name" value="Pkinase"/>
    <property type="match status" value="1"/>
</dbReference>
<dbReference type="RefSeq" id="WP_388112432.1">
    <property type="nucleotide sequence ID" value="NZ_JBIAHM010000014.1"/>
</dbReference>
<dbReference type="InterPro" id="IPR011009">
    <property type="entry name" value="Kinase-like_dom_sf"/>
</dbReference>
<evidence type="ECO:0000259" key="9">
    <source>
        <dbReference type="PROSITE" id="PS50011"/>
    </source>
</evidence>
<accession>A0ABW6MC06</accession>
<sequence length="532" mass="56297">MNEGETDRRVVDGRFELESRLGGGGMGTVWRARDLLLHRYVAVKEVRPPDLDLAEYDPGAAEMLRQRVLREARALARVEHPNVVTIHHIVDGGEGTYPWLVMELVQGGSLADRLERGPMAPAEAARLGSGVLDALNAAHAAGVQHRDVKPANVLLRTDGRPVLTDFGIAAIRDATALTATGSIIGTPDYMAPERVSGHSGGPAADLWSLAMMLYVAVEGHHPLRRGTTLATLAAVLQEEVPPPVRAGSLTPVLSCVLVRDPEARPDAGTVGRMLAAAAAQPEDLRPETTSYRLAPPAPPSLPPTSGMQTTSRRRPAKRSRGVAVASSVVGVLLIGTLAWKVLPNGNDSKGSTASPGGGGQTQQTTPTASASQSNAAVKTQDMLTPAGIRTAIKAFKEKTGSDRFADLSVYPGYVIAEVMVKGSQTKYTGYTYRSGTGFDEAFDDKGTVTDGDTPVKLDDFNWDAVPALLKRANKDLKVKDPTSRYLLLRLPSTNGGDTPAGMAIYLSDDYGSGGFLEANTQGTVTRVEPADG</sequence>
<dbReference type="GO" id="GO:0004674">
    <property type="term" value="F:protein serine/threonine kinase activity"/>
    <property type="evidence" value="ECO:0007669"/>
    <property type="project" value="UniProtKB-EC"/>
</dbReference>
<comment type="caution">
    <text evidence="10">The sequence shown here is derived from an EMBL/GenBank/DDBJ whole genome shotgun (WGS) entry which is preliminary data.</text>
</comment>
<keyword evidence="2" id="KW-0723">Serine/threonine-protein kinase</keyword>
<dbReference type="SMART" id="SM00220">
    <property type="entry name" value="S_TKc"/>
    <property type="match status" value="1"/>
</dbReference>
<feature type="domain" description="Protein kinase" evidence="9">
    <location>
        <begin position="15"/>
        <end position="276"/>
    </location>
</feature>
<evidence type="ECO:0000256" key="5">
    <source>
        <dbReference type="ARBA" id="ARBA00022777"/>
    </source>
</evidence>
<feature type="binding site" evidence="7">
    <location>
        <position position="44"/>
    </location>
    <ligand>
        <name>ATP</name>
        <dbReference type="ChEBI" id="CHEBI:30616"/>
    </ligand>
</feature>
<evidence type="ECO:0000256" key="4">
    <source>
        <dbReference type="ARBA" id="ARBA00022741"/>
    </source>
</evidence>
<dbReference type="PROSITE" id="PS00108">
    <property type="entry name" value="PROTEIN_KINASE_ST"/>
    <property type="match status" value="1"/>
</dbReference>
<evidence type="ECO:0000256" key="7">
    <source>
        <dbReference type="PROSITE-ProRule" id="PRU10141"/>
    </source>
</evidence>
<proteinExistence type="predicted"/>
<reference evidence="10 11" key="1">
    <citation type="submission" date="2024-10" db="EMBL/GenBank/DDBJ databases">
        <title>The Natural Products Discovery Center: Release of the First 8490 Sequenced Strains for Exploring Actinobacteria Biosynthetic Diversity.</title>
        <authorList>
            <person name="Kalkreuter E."/>
            <person name="Kautsar S.A."/>
            <person name="Yang D."/>
            <person name="Bader C.D."/>
            <person name="Teijaro C.N."/>
            <person name="Fluegel L."/>
            <person name="Davis C.M."/>
            <person name="Simpson J.R."/>
            <person name="Lauterbach L."/>
            <person name="Steele A.D."/>
            <person name="Gui C."/>
            <person name="Meng S."/>
            <person name="Li G."/>
            <person name="Viehrig K."/>
            <person name="Ye F."/>
            <person name="Su P."/>
            <person name="Kiefer A.F."/>
            <person name="Nichols A."/>
            <person name="Cepeda A.J."/>
            <person name="Yan W."/>
            <person name="Fan B."/>
            <person name="Jiang Y."/>
            <person name="Adhikari A."/>
            <person name="Zheng C.-J."/>
            <person name="Schuster L."/>
            <person name="Cowan T.M."/>
            <person name="Smanski M.J."/>
            <person name="Chevrette M.G."/>
            <person name="De Carvalho L.P.S."/>
            <person name="Shen B."/>
        </authorList>
    </citation>
    <scope>NUCLEOTIDE SEQUENCE [LARGE SCALE GENOMIC DNA]</scope>
    <source>
        <strain evidence="10 11">NPDC006488</strain>
    </source>
</reference>
<keyword evidence="3 10" id="KW-0808">Transferase</keyword>
<dbReference type="PANTHER" id="PTHR43289">
    <property type="entry name" value="MITOGEN-ACTIVATED PROTEIN KINASE KINASE KINASE 20-RELATED"/>
    <property type="match status" value="1"/>
</dbReference>
<dbReference type="Proteomes" id="UP001601303">
    <property type="component" value="Unassembled WGS sequence"/>
</dbReference>
<dbReference type="PROSITE" id="PS00107">
    <property type="entry name" value="PROTEIN_KINASE_ATP"/>
    <property type="match status" value="1"/>
</dbReference>
<evidence type="ECO:0000313" key="11">
    <source>
        <dbReference type="Proteomes" id="UP001601303"/>
    </source>
</evidence>
<dbReference type="PROSITE" id="PS50011">
    <property type="entry name" value="PROTEIN_KINASE_DOM"/>
    <property type="match status" value="1"/>
</dbReference>
<protein>
    <recommendedName>
        <fullName evidence="1">non-specific serine/threonine protein kinase</fullName>
        <ecNumber evidence="1">2.7.11.1</ecNumber>
    </recommendedName>
</protein>
<dbReference type="EC" id="2.7.11.1" evidence="1"/>